<dbReference type="EMBL" id="DVOD01000021">
    <property type="protein sequence ID" value="HIU92126.1"/>
    <property type="molecule type" value="Genomic_DNA"/>
</dbReference>
<gene>
    <name evidence="2" type="ORF">IAD26_03210</name>
</gene>
<keyword evidence="1" id="KW-0732">Signal</keyword>
<name>A0A9D1SRH5_9CLOT</name>
<feature type="signal peptide" evidence="1">
    <location>
        <begin position="1"/>
        <end position="23"/>
    </location>
</feature>
<reference evidence="2" key="2">
    <citation type="journal article" date="2021" name="PeerJ">
        <title>Extensive microbial diversity within the chicken gut microbiome revealed by metagenomics and culture.</title>
        <authorList>
            <person name="Gilroy R."/>
            <person name="Ravi A."/>
            <person name="Getino M."/>
            <person name="Pursley I."/>
            <person name="Horton D.L."/>
            <person name="Alikhan N.F."/>
            <person name="Baker D."/>
            <person name="Gharbi K."/>
            <person name="Hall N."/>
            <person name="Watson M."/>
            <person name="Adriaenssens E.M."/>
            <person name="Foster-Nyarko E."/>
            <person name="Jarju S."/>
            <person name="Secka A."/>
            <person name="Antonio M."/>
            <person name="Oren A."/>
            <person name="Chaudhuri R.R."/>
            <person name="La Ragione R."/>
            <person name="Hildebrand F."/>
            <person name="Pallen M.J."/>
        </authorList>
    </citation>
    <scope>NUCLEOTIDE SEQUENCE</scope>
    <source>
        <strain evidence="2">CHK154-7741</strain>
    </source>
</reference>
<dbReference type="Proteomes" id="UP000886748">
    <property type="component" value="Unassembled WGS sequence"/>
</dbReference>
<evidence type="ECO:0008006" key="4">
    <source>
        <dbReference type="Google" id="ProtNLM"/>
    </source>
</evidence>
<proteinExistence type="predicted"/>
<evidence type="ECO:0000313" key="2">
    <source>
        <dbReference type="EMBL" id="HIU92126.1"/>
    </source>
</evidence>
<feature type="chain" id="PRO_5039127944" description="DUF4384 domain-containing protein" evidence="1">
    <location>
        <begin position="24"/>
        <end position="242"/>
    </location>
</feature>
<evidence type="ECO:0000256" key="1">
    <source>
        <dbReference type="SAM" id="SignalP"/>
    </source>
</evidence>
<dbReference type="AlphaFoldDB" id="A0A9D1SRH5"/>
<evidence type="ECO:0000313" key="3">
    <source>
        <dbReference type="Proteomes" id="UP000886748"/>
    </source>
</evidence>
<reference evidence="2" key="1">
    <citation type="submission" date="2020-10" db="EMBL/GenBank/DDBJ databases">
        <authorList>
            <person name="Gilroy R."/>
        </authorList>
    </citation>
    <scope>NUCLEOTIDE SEQUENCE</scope>
    <source>
        <strain evidence="2">CHK154-7741</strain>
    </source>
</reference>
<sequence>MHKFIQLSLLIITIVFSTCMVNAKDFSFEDTIVQMNKCFSAKKYDKALKLGLKAKRENLTESQKKTLQKTMEELISAKQFDDAVKTFSVSYDKYEDYYVYSPKVTFSLAMHPYIYVRDNVPLYKIRFCTYHYSRKSMKPDKVFLYADGKNMVFDVFTGDDVLVNYNTYQRKVTAHVNLTPKQLGLINQAMNANDVSFKIKDTNSSISAENKVFNNNKEFIKNGYVLNFAIINKLLKPGENRI</sequence>
<organism evidence="2 3">
    <name type="scientific">Candidatus Limenecus avicola</name>
    <dbReference type="NCBI Taxonomy" id="2840847"/>
    <lineage>
        <taxon>Bacteria</taxon>
        <taxon>Bacillati</taxon>
        <taxon>Bacillota</taxon>
        <taxon>Clostridia</taxon>
        <taxon>Eubacteriales</taxon>
        <taxon>Clostridiaceae</taxon>
        <taxon>Clostridiaceae incertae sedis</taxon>
        <taxon>Candidatus Limenecus</taxon>
    </lineage>
</organism>
<comment type="caution">
    <text evidence="2">The sequence shown here is derived from an EMBL/GenBank/DDBJ whole genome shotgun (WGS) entry which is preliminary data.</text>
</comment>
<protein>
    <recommendedName>
        <fullName evidence="4">DUF4384 domain-containing protein</fullName>
    </recommendedName>
</protein>
<accession>A0A9D1SRH5</accession>